<dbReference type="Gene3D" id="3.90.550.50">
    <property type="match status" value="1"/>
</dbReference>
<evidence type="ECO:0000313" key="1">
    <source>
        <dbReference type="EMBL" id="KAJ9176947.1"/>
    </source>
</evidence>
<gene>
    <name evidence="1" type="ORF">P3X46_012206</name>
</gene>
<name>A0ABQ9M9I2_HEVBR</name>
<dbReference type="Pfam" id="PF04646">
    <property type="entry name" value="DUF604"/>
    <property type="match status" value="1"/>
</dbReference>
<dbReference type="InterPro" id="IPR006740">
    <property type="entry name" value="DUF604"/>
</dbReference>
<comment type="caution">
    <text evidence="1">The sequence shown here is derived from an EMBL/GenBank/DDBJ whole genome shotgun (WGS) entry which is preliminary data.</text>
</comment>
<evidence type="ECO:0008006" key="3">
    <source>
        <dbReference type="Google" id="ProtNLM"/>
    </source>
</evidence>
<accession>A0ABQ9M9I2</accession>
<reference evidence="1" key="1">
    <citation type="journal article" date="2023" name="Plant Biotechnol. J.">
        <title>Chromosome-level wild Hevea brasiliensis genome provides new tools for genomic-assisted breeding and valuable loci to elevate rubber yield.</title>
        <authorList>
            <person name="Cheng H."/>
            <person name="Song X."/>
            <person name="Hu Y."/>
            <person name="Wu T."/>
            <person name="Yang Q."/>
            <person name="An Z."/>
            <person name="Feng S."/>
            <person name="Deng Z."/>
            <person name="Wu W."/>
            <person name="Zeng X."/>
            <person name="Tu M."/>
            <person name="Wang X."/>
            <person name="Huang H."/>
        </authorList>
    </citation>
    <scope>NUCLEOTIDE SEQUENCE</scope>
    <source>
        <strain evidence="1">MT/VB/25A 57/8</strain>
    </source>
</reference>
<protein>
    <recommendedName>
        <fullName evidence="3">DUF604 domain-containing protein</fullName>
    </recommendedName>
</protein>
<keyword evidence="2" id="KW-1185">Reference proteome</keyword>
<dbReference type="EMBL" id="JARPOI010000007">
    <property type="protein sequence ID" value="KAJ9176947.1"/>
    <property type="molecule type" value="Genomic_DNA"/>
</dbReference>
<dbReference type="PANTHER" id="PTHR10811">
    <property type="entry name" value="FRINGE-RELATED"/>
    <property type="match status" value="1"/>
</dbReference>
<evidence type="ECO:0000313" key="2">
    <source>
        <dbReference type="Proteomes" id="UP001174677"/>
    </source>
</evidence>
<dbReference type="Proteomes" id="UP001174677">
    <property type="component" value="Chromosome 7"/>
</dbReference>
<organism evidence="1 2">
    <name type="scientific">Hevea brasiliensis</name>
    <name type="common">Para rubber tree</name>
    <name type="synonym">Siphonia brasiliensis</name>
    <dbReference type="NCBI Taxonomy" id="3981"/>
    <lineage>
        <taxon>Eukaryota</taxon>
        <taxon>Viridiplantae</taxon>
        <taxon>Streptophyta</taxon>
        <taxon>Embryophyta</taxon>
        <taxon>Tracheophyta</taxon>
        <taxon>Spermatophyta</taxon>
        <taxon>Magnoliopsida</taxon>
        <taxon>eudicotyledons</taxon>
        <taxon>Gunneridae</taxon>
        <taxon>Pentapetalae</taxon>
        <taxon>rosids</taxon>
        <taxon>fabids</taxon>
        <taxon>Malpighiales</taxon>
        <taxon>Euphorbiaceae</taxon>
        <taxon>Crotonoideae</taxon>
        <taxon>Micrandreae</taxon>
        <taxon>Hevea</taxon>
    </lineage>
</organism>
<sequence length="500" mass="56228">MYQERNSKPFPFLSTRFRKSSGSATVMPPSSSTTTTSTNKALILRPSRLKDILLVFSLLLILHLLFRAPPPPSSVQRAATIGALTSSPTTRSHLLFSIASSTSSFPRRASYLRLWYNPNSTRAFTFLDVNASLSVDPTLPPVILSKDTSRFPYTFKGGLRSAIRLARLVKEAVDLDQSNVRWFVFGDDDTVFFVENLVKTLSKYDHNKWYYIGSNSESYEQNLKYSFDMAFGGGGFAISYSLGRVLARVLDSCLVRYAHLYGSDARVFSCLAELGVGLTHEPGFHQVDLRGNLFGLLSAHPLSPLVSLHHLDAADPLFPYTSKAQAAEHLFEAANVDPVRILQQTVCYDRTSSLTVSVAWGYSVQVFEGNELLPDILSLQRTFRPWRRSANIESSHYMFNMREYPRHPCKRPLVFFMENVTFGDGGIWSTYTKDDIGSCSRAKAIKNLEHVRVFSQKLEPDIGQIKALRRQCCDISPSFNESMVISIRQCGTDELISMHF</sequence>
<proteinExistence type="predicted"/>